<dbReference type="PROSITE" id="PS50801">
    <property type="entry name" value="STAS"/>
    <property type="match status" value="1"/>
</dbReference>
<protein>
    <submittedName>
        <fullName evidence="7">Putative sulfate transporter</fullName>
    </submittedName>
</protein>
<feature type="transmembrane region" description="Helical" evidence="5">
    <location>
        <begin position="109"/>
        <end position="130"/>
    </location>
</feature>
<feature type="transmembrane region" description="Helical" evidence="5">
    <location>
        <begin position="390"/>
        <end position="420"/>
    </location>
</feature>
<feature type="transmembrane region" description="Helical" evidence="5">
    <location>
        <begin position="333"/>
        <end position="353"/>
    </location>
</feature>
<dbReference type="Gene3D" id="3.30.750.24">
    <property type="entry name" value="STAS domain"/>
    <property type="match status" value="1"/>
</dbReference>
<keyword evidence="3 5" id="KW-1133">Transmembrane helix</keyword>
<dbReference type="InterPro" id="IPR001902">
    <property type="entry name" value="SLC26A/SulP_fam"/>
</dbReference>
<sequence>MKIEAPGKSGRRPHLALPEWLRHYDKQWMVKDVTAGLTAAAVVIPKSLAYATVAGLPVQVGLYTAFVPMIVYAFLGTSRPLSVSTTTTLAILTATALDRAVPGGEPAQLLIATATLALLVGIVLIAASLFRLGYLANFISEPVLTGFKAGIAIVIVVDQVPKLLGIHFPKGSFLSNALSILQGLPHLSIATAAVGAITLVLLLVLERGMPRVPAPLVTVAIAIAAASLFGLSDLGVQTVGAVPTGLPSLTLPDAALIGQLWPMALGIALMSFTETIAAGRAFAKVGEALPNANRELIATGFSNVGGALFGAMPAGGGTSQTAVNRRAGACTQAAGCVTAAVTLGVMLLLAPLIGMMPHTTLAAVVIMYSVGLFNPAEFKAIAKVRRTELVWALVALAGVVLLGTLQGILVAIIVSLAALAHQVSNPPLHRLLRKPHTNLYRPASPDHPDDEALAGLLLLRPEGRIFFANADNIGRKITQWIATTRPNVVVLDMGSVFDIEYTALKRMSEAESRLSRDGVSLWLANLTPGVLATVRRSPLGETLGADRLFQTIEGAVNQYQDTLLQRPSPTTGITS</sequence>
<gene>
    <name evidence="7" type="ORF">LMG3441_00023</name>
</gene>
<dbReference type="InterPro" id="IPR011547">
    <property type="entry name" value="SLC26A/SulP_dom"/>
</dbReference>
<keyword evidence="8" id="KW-1185">Reference proteome</keyword>
<evidence type="ECO:0000259" key="6">
    <source>
        <dbReference type="PROSITE" id="PS50801"/>
    </source>
</evidence>
<dbReference type="Pfam" id="PF01740">
    <property type="entry name" value="STAS"/>
    <property type="match status" value="1"/>
</dbReference>
<dbReference type="GO" id="GO:0008271">
    <property type="term" value="F:secondary active sulfate transmembrane transporter activity"/>
    <property type="evidence" value="ECO:0007669"/>
    <property type="project" value="InterPro"/>
</dbReference>
<dbReference type="Pfam" id="PF00916">
    <property type="entry name" value="Sulfate_transp"/>
    <property type="match status" value="1"/>
</dbReference>
<dbReference type="Proteomes" id="UP000494269">
    <property type="component" value="Unassembled WGS sequence"/>
</dbReference>
<feature type="transmembrane region" description="Helical" evidence="5">
    <location>
        <begin position="212"/>
        <end position="231"/>
    </location>
</feature>
<evidence type="ECO:0000313" key="7">
    <source>
        <dbReference type="EMBL" id="CAB3650449.1"/>
    </source>
</evidence>
<comment type="subcellular location">
    <subcellularLocation>
        <location evidence="1">Membrane</location>
        <topology evidence="1">Multi-pass membrane protein</topology>
    </subcellularLocation>
</comment>
<evidence type="ECO:0000256" key="5">
    <source>
        <dbReference type="SAM" id="Phobius"/>
    </source>
</evidence>
<name>A0A6S6YX72_9BURK</name>
<dbReference type="RefSeq" id="WP_175168398.1">
    <property type="nucleotide sequence ID" value="NZ_CADIJQ010000001.1"/>
</dbReference>
<evidence type="ECO:0000313" key="8">
    <source>
        <dbReference type="Proteomes" id="UP000494269"/>
    </source>
</evidence>
<evidence type="ECO:0000256" key="4">
    <source>
        <dbReference type="ARBA" id="ARBA00023136"/>
    </source>
</evidence>
<dbReference type="GO" id="GO:0016020">
    <property type="term" value="C:membrane"/>
    <property type="evidence" value="ECO:0007669"/>
    <property type="project" value="UniProtKB-SubCell"/>
</dbReference>
<feature type="transmembrane region" description="Helical" evidence="5">
    <location>
        <begin position="251"/>
        <end position="272"/>
    </location>
</feature>
<keyword evidence="2 5" id="KW-0812">Transmembrane</keyword>
<dbReference type="PANTHER" id="PTHR11814">
    <property type="entry name" value="SULFATE TRANSPORTER"/>
    <property type="match status" value="1"/>
</dbReference>
<proteinExistence type="predicted"/>
<dbReference type="AlphaFoldDB" id="A0A6S6YX72"/>
<evidence type="ECO:0000256" key="1">
    <source>
        <dbReference type="ARBA" id="ARBA00004141"/>
    </source>
</evidence>
<dbReference type="CDD" id="cd07042">
    <property type="entry name" value="STAS_SulP_like_sulfate_transporter"/>
    <property type="match status" value="1"/>
</dbReference>
<organism evidence="7 8">
    <name type="scientific">Achromobacter kerstersii</name>
    <dbReference type="NCBI Taxonomy" id="1353890"/>
    <lineage>
        <taxon>Bacteria</taxon>
        <taxon>Pseudomonadati</taxon>
        <taxon>Pseudomonadota</taxon>
        <taxon>Betaproteobacteria</taxon>
        <taxon>Burkholderiales</taxon>
        <taxon>Alcaligenaceae</taxon>
        <taxon>Achromobacter</taxon>
    </lineage>
</organism>
<reference evidence="7 8" key="1">
    <citation type="submission" date="2020-04" db="EMBL/GenBank/DDBJ databases">
        <authorList>
            <person name="De Canck E."/>
        </authorList>
    </citation>
    <scope>NUCLEOTIDE SEQUENCE [LARGE SCALE GENOMIC DNA]</scope>
    <source>
        <strain evidence="7 8">LMG 3441</strain>
    </source>
</reference>
<accession>A0A6S6YX72</accession>
<feature type="domain" description="STAS" evidence="6">
    <location>
        <begin position="446"/>
        <end position="559"/>
    </location>
</feature>
<feature type="transmembrane region" description="Helical" evidence="5">
    <location>
        <begin position="184"/>
        <end position="205"/>
    </location>
</feature>
<evidence type="ECO:0000256" key="3">
    <source>
        <dbReference type="ARBA" id="ARBA00022989"/>
    </source>
</evidence>
<dbReference type="InterPro" id="IPR018045">
    <property type="entry name" value="S04_transporter_CS"/>
</dbReference>
<evidence type="ECO:0000256" key="2">
    <source>
        <dbReference type="ARBA" id="ARBA00022692"/>
    </source>
</evidence>
<dbReference type="PROSITE" id="PS01130">
    <property type="entry name" value="SLC26A"/>
    <property type="match status" value="1"/>
</dbReference>
<dbReference type="NCBIfam" id="TIGR00815">
    <property type="entry name" value="sulP"/>
    <property type="match status" value="1"/>
</dbReference>
<feature type="transmembrane region" description="Helical" evidence="5">
    <location>
        <begin position="48"/>
        <end position="75"/>
    </location>
</feature>
<dbReference type="InterPro" id="IPR036513">
    <property type="entry name" value="STAS_dom_sf"/>
</dbReference>
<dbReference type="InterPro" id="IPR002645">
    <property type="entry name" value="STAS_dom"/>
</dbReference>
<feature type="transmembrane region" description="Helical" evidence="5">
    <location>
        <begin position="359"/>
        <end position="378"/>
    </location>
</feature>
<dbReference type="SUPFAM" id="SSF52091">
    <property type="entry name" value="SpoIIaa-like"/>
    <property type="match status" value="1"/>
</dbReference>
<dbReference type="EMBL" id="CADIJQ010000001">
    <property type="protein sequence ID" value="CAB3650449.1"/>
    <property type="molecule type" value="Genomic_DNA"/>
</dbReference>
<keyword evidence="4 5" id="KW-0472">Membrane</keyword>